<evidence type="ECO:0000256" key="1">
    <source>
        <dbReference type="SAM" id="MobiDB-lite"/>
    </source>
</evidence>
<evidence type="ECO:0000313" key="2">
    <source>
        <dbReference type="EMBL" id="MBA4634857.1"/>
    </source>
</evidence>
<name>A0A7C8Z659_OPUST</name>
<feature type="region of interest" description="Disordered" evidence="1">
    <location>
        <begin position="97"/>
        <end position="120"/>
    </location>
</feature>
<reference evidence="2" key="2">
    <citation type="submission" date="2020-07" db="EMBL/GenBank/DDBJ databases">
        <authorList>
            <person name="Vera ALvarez R."/>
            <person name="Arias-Moreno D.M."/>
            <person name="Jimenez-Jacinto V."/>
            <person name="Jimenez-Bremont J.F."/>
            <person name="Swaminathan K."/>
            <person name="Moose S.P."/>
            <person name="Guerrero-Gonzalez M.L."/>
            <person name="Marino-Ramirez L."/>
            <person name="Landsman D."/>
            <person name="Rodriguez-Kessler M."/>
            <person name="Delgado-Sanchez P."/>
        </authorList>
    </citation>
    <scope>NUCLEOTIDE SEQUENCE</scope>
    <source>
        <tissue evidence="2">Cladode</tissue>
    </source>
</reference>
<reference evidence="2" key="1">
    <citation type="journal article" date="2013" name="J. Plant Res.">
        <title>Effect of fungi and light on seed germination of three Opuntia species from semiarid lands of central Mexico.</title>
        <authorList>
            <person name="Delgado-Sanchez P."/>
            <person name="Jimenez-Bremont J.F."/>
            <person name="Guerrero-Gonzalez Mde L."/>
            <person name="Flores J."/>
        </authorList>
    </citation>
    <scope>NUCLEOTIDE SEQUENCE</scope>
    <source>
        <tissue evidence="2">Cladode</tissue>
    </source>
</reference>
<dbReference type="EMBL" id="GISG01092733">
    <property type="protein sequence ID" value="MBA4634857.1"/>
    <property type="molecule type" value="Transcribed_RNA"/>
</dbReference>
<protein>
    <submittedName>
        <fullName evidence="2">Uncharacterized protein</fullName>
    </submittedName>
</protein>
<sequence length="120" mass="13327">MFAQRLSAEPNGHIFLKLGSRGKRKRVNAPNQRRFGMLTDSKKQKGGERLPPATARLEPNAASPRTARSLTCQAQILPRVFSYGLVVLSFMGSVGWPLNLTHPNTKQKKKENIEASSIRS</sequence>
<dbReference type="AlphaFoldDB" id="A0A7C8Z659"/>
<proteinExistence type="predicted"/>
<organism evidence="2">
    <name type="scientific">Opuntia streptacantha</name>
    <name type="common">Prickly pear cactus</name>
    <name type="synonym">Opuntia cardona</name>
    <dbReference type="NCBI Taxonomy" id="393608"/>
    <lineage>
        <taxon>Eukaryota</taxon>
        <taxon>Viridiplantae</taxon>
        <taxon>Streptophyta</taxon>
        <taxon>Embryophyta</taxon>
        <taxon>Tracheophyta</taxon>
        <taxon>Spermatophyta</taxon>
        <taxon>Magnoliopsida</taxon>
        <taxon>eudicotyledons</taxon>
        <taxon>Gunneridae</taxon>
        <taxon>Pentapetalae</taxon>
        <taxon>Caryophyllales</taxon>
        <taxon>Cactineae</taxon>
        <taxon>Cactaceae</taxon>
        <taxon>Opuntioideae</taxon>
        <taxon>Opuntia</taxon>
    </lineage>
</organism>
<accession>A0A7C8Z659</accession>
<feature type="region of interest" description="Disordered" evidence="1">
    <location>
        <begin position="38"/>
        <end position="66"/>
    </location>
</feature>